<evidence type="ECO:0000256" key="3">
    <source>
        <dbReference type="ARBA" id="ARBA00022553"/>
    </source>
</evidence>
<dbReference type="Pfam" id="PF02518">
    <property type="entry name" value="HATPase_c"/>
    <property type="match status" value="1"/>
</dbReference>
<feature type="transmembrane region" description="Helical" evidence="9">
    <location>
        <begin position="12"/>
        <end position="35"/>
    </location>
</feature>
<dbReference type="InterPro" id="IPR003594">
    <property type="entry name" value="HATPase_dom"/>
</dbReference>
<dbReference type="CDD" id="cd16917">
    <property type="entry name" value="HATPase_UhpB-NarQ-NarX-like"/>
    <property type="match status" value="1"/>
</dbReference>
<keyword evidence="14" id="KW-1185">Reference proteome</keyword>
<reference evidence="14" key="1">
    <citation type="submission" date="2019-04" db="EMBL/GenBank/DDBJ databases">
        <title>Nocardioides xinjiangensis sp. nov.</title>
        <authorList>
            <person name="Liu S."/>
        </authorList>
    </citation>
    <scope>NUCLEOTIDE SEQUENCE [LARGE SCALE GENOMIC DNA]</scope>
    <source>
        <strain evidence="14">18</strain>
    </source>
</reference>
<evidence type="ECO:0000259" key="12">
    <source>
        <dbReference type="Pfam" id="PF13796"/>
    </source>
</evidence>
<feature type="transmembrane region" description="Helical" evidence="9">
    <location>
        <begin position="169"/>
        <end position="191"/>
    </location>
</feature>
<organism evidence="13 14">
    <name type="scientific">Glycomyces buryatensis</name>
    <dbReference type="NCBI Taxonomy" id="2570927"/>
    <lineage>
        <taxon>Bacteria</taxon>
        <taxon>Bacillati</taxon>
        <taxon>Actinomycetota</taxon>
        <taxon>Actinomycetes</taxon>
        <taxon>Glycomycetales</taxon>
        <taxon>Glycomycetaceae</taxon>
        <taxon>Glycomyces</taxon>
    </lineage>
</organism>
<dbReference type="Proteomes" id="UP000308760">
    <property type="component" value="Unassembled WGS sequence"/>
</dbReference>
<dbReference type="InterPro" id="IPR050482">
    <property type="entry name" value="Sensor_HK_TwoCompSys"/>
</dbReference>
<dbReference type="AlphaFoldDB" id="A0A4S8Q577"/>
<comment type="catalytic activity">
    <reaction evidence="1">
        <text>ATP + protein L-histidine = ADP + protein N-phospho-L-histidine.</text>
        <dbReference type="EC" id="2.7.13.3"/>
    </reaction>
</comment>
<name>A0A4S8Q577_9ACTN</name>
<dbReference type="OrthoDB" id="5242012at2"/>
<evidence type="ECO:0000256" key="8">
    <source>
        <dbReference type="ARBA" id="ARBA00023012"/>
    </source>
</evidence>
<evidence type="ECO:0000256" key="6">
    <source>
        <dbReference type="ARBA" id="ARBA00022777"/>
    </source>
</evidence>
<keyword evidence="5" id="KW-0547">Nucleotide-binding</keyword>
<keyword evidence="8" id="KW-0902">Two-component regulatory system</keyword>
<dbReference type="Gene3D" id="3.30.565.10">
    <property type="entry name" value="Histidine kinase-like ATPase, C-terminal domain"/>
    <property type="match status" value="1"/>
</dbReference>
<keyword evidence="4" id="KW-0808">Transferase</keyword>
<evidence type="ECO:0000313" key="13">
    <source>
        <dbReference type="EMBL" id="THV39423.1"/>
    </source>
</evidence>
<evidence type="ECO:0000256" key="4">
    <source>
        <dbReference type="ARBA" id="ARBA00022679"/>
    </source>
</evidence>
<feature type="transmembrane region" description="Helical" evidence="9">
    <location>
        <begin position="106"/>
        <end position="129"/>
    </location>
</feature>
<keyword evidence="9" id="KW-1133">Transmembrane helix</keyword>
<evidence type="ECO:0000256" key="1">
    <source>
        <dbReference type="ARBA" id="ARBA00000085"/>
    </source>
</evidence>
<dbReference type="Pfam" id="PF07730">
    <property type="entry name" value="HisKA_3"/>
    <property type="match status" value="1"/>
</dbReference>
<sequence>MRKTFRQLGIDSGYLLASFFIALPAFIIGVVGFALGLGTAVIWIGVPIMAATLFAMRGMAAAGRAQIPHVIRREVPRPHYKKAKPGASALRRYLTALTDGQSWLNLLWAVAALPIAVAGFAVAIAWWAATIGTLAFPLYGWIINAAVGEENYNAGPDYAAVWLGWGDSYTAQSIVAVLAGLIVAVLLPLVIRGMALALAWTGKGLLASLAGLYERIDTLEESRDAATSAEADALRRIERDIHDGPQQRLVSLGMELSRVRRQMEANPEAAQATLDAAISQTRETIDELRALSRGIAPPILTDRGLEAALAALAARSTVPVDLDVRARARYRTSVESTVYFVVAEALTNVAKHAQATKASVTVEDWDDRLVVSIGDNGIGGAHVSKGHGLSGLADRIKAAEGQWTVDSPEGGPTVILAEVPCT</sequence>
<dbReference type="RefSeq" id="WP_136535841.1">
    <property type="nucleotide sequence ID" value="NZ_STGY01000066.1"/>
</dbReference>
<reference evidence="13 14" key="2">
    <citation type="submission" date="2019-05" db="EMBL/GenBank/DDBJ databases">
        <title>Glycomyces buryatensis sp. nov.</title>
        <authorList>
            <person name="Nikitina E."/>
        </authorList>
    </citation>
    <scope>NUCLEOTIDE SEQUENCE [LARGE SCALE GENOMIC DNA]</scope>
    <source>
        <strain evidence="13 14">18</strain>
    </source>
</reference>
<keyword evidence="3" id="KW-0597">Phosphoprotein</keyword>
<evidence type="ECO:0000259" key="11">
    <source>
        <dbReference type="Pfam" id="PF07730"/>
    </source>
</evidence>
<evidence type="ECO:0000256" key="7">
    <source>
        <dbReference type="ARBA" id="ARBA00022840"/>
    </source>
</evidence>
<keyword evidence="9" id="KW-0812">Transmembrane</keyword>
<keyword evidence="7" id="KW-0067">ATP-binding</keyword>
<dbReference type="GO" id="GO:0005524">
    <property type="term" value="F:ATP binding"/>
    <property type="evidence" value="ECO:0007669"/>
    <property type="project" value="UniProtKB-KW"/>
</dbReference>
<dbReference type="Pfam" id="PF13796">
    <property type="entry name" value="Sensor"/>
    <property type="match status" value="1"/>
</dbReference>
<comment type="caution">
    <text evidence="13">The sequence shown here is derived from an EMBL/GenBank/DDBJ whole genome shotgun (WGS) entry which is preliminary data.</text>
</comment>
<evidence type="ECO:0000256" key="9">
    <source>
        <dbReference type="SAM" id="Phobius"/>
    </source>
</evidence>
<dbReference type="SUPFAM" id="SSF55874">
    <property type="entry name" value="ATPase domain of HSP90 chaperone/DNA topoisomerase II/histidine kinase"/>
    <property type="match status" value="1"/>
</dbReference>
<keyword evidence="9" id="KW-0472">Membrane</keyword>
<dbReference type="EC" id="2.7.13.3" evidence="2"/>
<accession>A0A4S8Q577</accession>
<proteinExistence type="predicted"/>
<dbReference type="GO" id="GO:0000155">
    <property type="term" value="F:phosphorelay sensor kinase activity"/>
    <property type="evidence" value="ECO:0007669"/>
    <property type="project" value="InterPro"/>
</dbReference>
<dbReference type="GO" id="GO:0016020">
    <property type="term" value="C:membrane"/>
    <property type="evidence" value="ECO:0007669"/>
    <property type="project" value="InterPro"/>
</dbReference>
<dbReference type="InterPro" id="IPR025828">
    <property type="entry name" value="Put_sensor_dom"/>
</dbReference>
<gene>
    <name evidence="13" type="ORF">FAB82_17545</name>
</gene>
<dbReference type="Gene3D" id="1.20.5.1930">
    <property type="match status" value="1"/>
</dbReference>
<evidence type="ECO:0000256" key="5">
    <source>
        <dbReference type="ARBA" id="ARBA00022741"/>
    </source>
</evidence>
<dbReference type="EMBL" id="STGY01000066">
    <property type="protein sequence ID" value="THV39423.1"/>
    <property type="molecule type" value="Genomic_DNA"/>
</dbReference>
<keyword evidence="6 13" id="KW-0418">Kinase</keyword>
<feature type="transmembrane region" description="Helical" evidence="9">
    <location>
        <begin position="41"/>
        <end position="63"/>
    </location>
</feature>
<feature type="domain" description="Putative sensor" evidence="12">
    <location>
        <begin position="14"/>
        <end position="206"/>
    </location>
</feature>
<dbReference type="InterPro" id="IPR011712">
    <property type="entry name" value="Sig_transdc_His_kin_sub3_dim/P"/>
</dbReference>
<evidence type="ECO:0000259" key="10">
    <source>
        <dbReference type="Pfam" id="PF02518"/>
    </source>
</evidence>
<dbReference type="GO" id="GO:0046983">
    <property type="term" value="F:protein dimerization activity"/>
    <property type="evidence" value="ECO:0007669"/>
    <property type="project" value="InterPro"/>
</dbReference>
<dbReference type="PANTHER" id="PTHR24421:SF10">
    <property type="entry name" value="NITRATE_NITRITE SENSOR PROTEIN NARQ"/>
    <property type="match status" value="1"/>
</dbReference>
<protein>
    <recommendedName>
        <fullName evidence="2">histidine kinase</fullName>
        <ecNumber evidence="2">2.7.13.3</ecNumber>
    </recommendedName>
</protein>
<evidence type="ECO:0000313" key="14">
    <source>
        <dbReference type="Proteomes" id="UP000308760"/>
    </source>
</evidence>
<feature type="domain" description="Signal transduction histidine kinase subgroup 3 dimerisation and phosphoacceptor" evidence="11">
    <location>
        <begin position="235"/>
        <end position="298"/>
    </location>
</feature>
<dbReference type="PANTHER" id="PTHR24421">
    <property type="entry name" value="NITRATE/NITRITE SENSOR PROTEIN NARX-RELATED"/>
    <property type="match status" value="1"/>
</dbReference>
<feature type="domain" description="Histidine kinase/HSP90-like ATPase" evidence="10">
    <location>
        <begin position="335"/>
        <end position="420"/>
    </location>
</feature>
<evidence type="ECO:0000256" key="2">
    <source>
        <dbReference type="ARBA" id="ARBA00012438"/>
    </source>
</evidence>
<dbReference type="InterPro" id="IPR036890">
    <property type="entry name" value="HATPase_C_sf"/>
</dbReference>